<keyword evidence="4" id="KW-0808">Transferase</keyword>
<dbReference type="InterPro" id="IPR015422">
    <property type="entry name" value="PyrdxlP-dep_Trfase_small"/>
</dbReference>
<proteinExistence type="inferred from homology"/>
<dbReference type="SUPFAM" id="SSF53383">
    <property type="entry name" value="PLP-dependent transferases"/>
    <property type="match status" value="1"/>
</dbReference>
<keyword evidence="5" id="KW-1185">Reference proteome</keyword>
<dbReference type="InterPro" id="IPR015424">
    <property type="entry name" value="PyrdxlP-dep_Trfase"/>
</dbReference>
<dbReference type="CDD" id="cd00616">
    <property type="entry name" value="AHBA_syn"/>
    <property type="match status" value="1"/>
</dbReference>
<evidence type="ECO:0000256" key="1">
    <source>
        <dbReference type="ARBA" id="ARBA00022898"/>
    </source>
</evidence>
<dbReference type="PIRSF" id="PIRSF000390">
    <property type="entry name" value="PLP_StrS"/>
    <property type="match status" value="1"/>
</dbReference>
<dbReference type="Pfam" id="PF01041">
    <property type="entry name" value="DegT_DnrJ_EryC1"/>
    <property type="match status" value="1"/>
</dbReference>
<dbReference type="PANTHER" id="PTHR30244:SF36">
    <property type="entry name" value="3-OXO-GLUCOSE-6-PHOSPHATE:GLUTAMATE AMINOTRANSFERASE"/>
    <property type="match status" value="1"/>
</dbReference>
<dbReference type="InterPro" id="IPR000653">
    <property type="entry name" value="DegT/StrS_aminotransferase"/>
</dbReference>
<gene>
    <name evidence="4" type="ORF">GCM10022402_43630</name>
</gene>
<evidence type="ECO:0000256" key="3">
    <source>
        <dbReference type="RuleBase" id="RU004508"/>
    </source>
</evidence>
<evidence type="ECO:0000313" key="5">
    <source>
        <dbReference type="Proteomes" id="UP001500908"/>
    </source>
</evidence>
<dbReference type="EMBL" id="BAABDD010000032">
    <property type="protein sequence ID" value="GAA3761110.1"/>
    <property type="molecule type" value="Genomic_DNA"/>
</dbReference>
<accession>A0ABP7GB56</accession>
<dbReference type="Gene3D" id="3.90.1150.10">
    <property type="entry name" value="Aspartate Aminotransferase, domain 1"/>
    <property type="match status" value="1"/>
</dbReference>
<keyword evidence="4" id="KW-0032">Aminotransferase</keyword>
<reference evidence="5" key="1">
    <citation type="journal article" date="2019" name="Int. J. Syst. Evol. Microbiol.">
        <title>The Global Catalogue of Microorganisms (GCM) 10K type strain sequencing project: providing services to taxonomists for standard genome sequencing and annotation.</title>
        <authorList>
            <consortium name="The Broad Institute Genomics Platform"/>
            <consortium name="The Broad Institute Genome Sequencing Center for Infectious Disease"/>
            <person name="Wu L."/>
            <person name="Ma J."/>
        </authorList>
    </citation>
    <scope>NUCLEOTIDE SEQUENCE [LARGE SCALE GENOMIC DNA]</scope>
    <source>
        <strain evidence="5">JCM 17137</strain>
    </source>
</reference>
<dbReference type="Proteomes" id="UP001500908">
    <property type="component" value="Unassembled WGS sequence"/>
</dbReference>
<comment type="similarity">
    <text evidence="2 3">Belongs to the DegT/DnrJ/EryC1 family.</text>
</comment>
<name>A0ABP7GB56_9ACTN</name>
<organism evidence="4 5">
    <name type="scientific">Salinactinospora qingdaonensis</name>
    <dbReference type="NCBI Taxonomy" id="702744"/>
    <lineage>
        <taxon>Bacteria</taxon>
        <taxon>Bacillati</taxon>
        <taxon>Actinomycetota</taxon>
        <taxon>Actinomycetes</taxon>
        <taxon>Streptosporangiales</taxon>
        <taxon>Nocardiopsidaceae</taxon>
        <taxon>Salinactinospora</taxon>
    </lineage>
</organism>
<dbReference type="GO" id="GO:0008483">
    <property type="term" value="F:transaminase activity"/>
    <property type="evidence" value="ECO:0007669"/>
    <property type="project" value="UniProtKB-KW"/>
</dbReference>
<protein>
    <submittedName>
        <fullName evidence="4">DegT/DnrJ/EryC1/StrS family aminotransferase</fullName>
    </submittedName>
</protein>
<sequence>MHEVPCSSAVGIDDPPEGGAVPFFTQATSFADLWPTVRAHCDEVIDRGKYSHGGKVAEFETALAAWTGARHVIGVNSGTDALVLLLRACGLEPGDEVIVPAFSFIATATSVSLAHGRPVFADIEPDSYAIDPRRAQQAITARTRAIMPVHLFCQMADMAALDGLAREHGLTLVEDSAEAIGMRWNGTHAGLLGAGGVLSFFPTKTLGAIGDAGAILTDDPHVAETAMALRHHGRGGRTLDHFPGISNLTVIPGTNSKMDDFQAAVLLAKLAHLEHAIQRRADLAAAYTERLADVPGVRRLPTAVARPVPTDPVFYVYLVEVADRDALTRYLDDHGVGTEIYYPTPLHLQPCFADLGYGPGDFPNAEAACEVSVALPLHPDLTIGQVDRVCALISRFYSEGRRA</sequence>
<dbReference type="PANTHER" id="PTHR30244">
    <property type="entry name" value="TRANSAMINASE"/>
    <property type="match status" value="1"/>
</dbReference>
<evidence type="ECO:0000256" key="2">
    <source>
        <dbReference type="ARBA" id="ARBA00037999"/>
    </source>
</evidence>
<dbReference type="RefSeq" id="WP_344975705.1">
    <property type="nucleotide sequence ID" value="NZ_BAABDD010000032.1"/>
</dbReference>
<evidence type="ECO:0000313" key="4">
    <source>
        <dbReference type="EMBL" id="GAA3761110.1"/>
    </source>
</evidence>
<keyword evidence="1 3" id="KW-0663">Pyridoxal phosphate</keyword>
<comment type="caution">
    <text evidence="4">The sequence shown here is derived from an EMBL/GenBank/DDBJ whole genome shotgun (WGS) entry which is preliminary data.</text>
</comment>
<dbReference type="Gene3D" id="3.40.640.10">
    <property type="entry name" value="Type I PLP-dependent aspartate aminotransferase-like (Major domain)"/>
    <property type="match status" value="1"/>
</dbReference>
<dbReference type="InterPro" id="IPR015421">
    <property type="entry name" value="PyrdxlP-dep_Trfase_major"/>
</dbReference>